<reference evidence="2" key="2">
    <citation type="journal article" date="2024" name="Plant">
        <title>Genomic evolution and insights into agronomic trait innovations of Sesamum species.</title>
        <authorList>
            <person name="Miao H."/>
            <person name="Wang L."/>
            <person name="Qu L."/>
            <person name="Liu H."/>
            <person name="Sun Y."/>
            <person name="Le M."/>
            <person name="Wang Q."/>
            <person name="Wei S."/>
            <person name="Zheng Y."/>
            <person name="Lin W."/>
            <person name="Duan Y."/>
            <person name="Cao H."/>
            <person name="Xiong S."/>
            <person name="Wang X."/>
            <person name="Wei L."/>
            <person name="Li C."/>
            <person name="Ma Q."/>
            <person name="Ju M."/>
            <person name="Zhao R."/>
            <person name="Li G."/>
            <person name="Mu C."/>
            <person name="Tian Q."/>
            <person name="Mei H."/>
            <person name="Zhang T."/>
            <person name="Gao T."/>
            <person name="Zhang H."/>
        </authorList>
    </citation>
    <scope>NUCLEOTIDE SEQUENCE</scope>
    <source>
        <strain evidence="2">3651</strain>
    </source>
</reference>
<evidence type="ECO:0000256" key="1">
    <source>
        <dbReference type="SAM" id="MobiDB-lite"/>
    </source>
</evidence>
<name>A0AAE2CB02_9LAMI</name>
<accession>A0AAE2CB02</accession>
<comment type="caution">
    <text evidence="2">The sequence shown here is derived from an EMBL/GenBank/DDBJ whole genome shotgun (WGS) entry which is preliminary data.</text>
</comment>
<proteinExistence type="predicted"/>
<protein>
    <submittedName>
        <fullName evidence="2">Uncharacterized protein</fullName>
    </submittedName>
</protein>
<sequence>MPATPQPKRSYANILQSSIGAHFQHDPTWAAKKSFQSYGLQLLGTTTTFKGEPDRSQDGGAPTNNSAKGKKVSFTNATSTQFQDELNDDTLIAGIITSSLDKLSLAQNEPHTNAFVVDSEDSTT</sequence>
<feature type="compositionally biased region" description="Polar residues" evidence="1">
    <location>
        <begin position="62"/>
        <end position="72"/>
    </location>
</feature>
<dbReference type="EMBL" id="JACGWO010000011">
    <property type="protein sequence ID" value="KAK4415609.1"/>
    <property type="molecule type" value="Genomic_DNA"/>
</dbReference>
<evidence type="ECO:0000313" key="2">
    <source>
        <dbReference type="EMBL" id="KAK4415609.1"/>
    </source>
</evidence>
<organism evidence="2 3">
    <name type="scientific">Sesamum alatum</name>
    <dbReference type="NCBI Taxonomy" id="300844"/>
    <lineage>
        <taxon>Eukaryota</taxon>
        <taxon>Viridiplantae</taxon>
        <taxon>Streptophyta</taxon>
        <taxon>Embryophyta</taxon>
        <taxon>Tracheophyta</taxon>
        <taxon>Spermatophyta</taxon>
        <taxon>Magnoliopsida</taxon>
        <taxon>eudicotyledons</taxon>
        <taxon>Gunneridae</taxon>
        <taxon>Pentapetalae</taxon>
        <taxon>asterids</taxon>
        <taxon>lamiids</taxon>
        <taxon>Lamiales</taxon>
        <taxon>Pedaliaceae</taxon>
        <taxon>Sesamum</taxon>
    </lineage>
</organism>
<gene>
    <name evidence="2" type="ORF">Salat_2668300</name>
</gene>
<reference evidence="2" key="1">
    <citation type="submission" date="2020-06" db="EMBL/GenBank/DDBJ databases">
        <authorList>
            <person name="Li T."/>
            <person name="Hu X."/>
            <person name="Zhang T."/>
            <person name="Song X."/>
            <person name="Zhang H."/>
            <person name="Dai N."/>
            <person name="Sheng W."/>
            <person name="Hou X."/>
            <person name="Wei L."/>
        </authorList>
    </citation>
    <scope>NUCLEOTIDE SEQUENCE</scope>
    <source>
        <strain evidence="2">3651</strain>
        <tissue evidence="2">Leaf</tissue>
    </source>
</reference>
<dbReference type="AlphaFoldDB" id="A0AAE2CB02"/>
<keyword evidence="3" id="KW-1185">Reference proteome</keyword>
<feature type="region of interest" description="Disordered" evidence="1">
    <location>
        <begin position="46"/>
        <end position="72"/>
    </location>
</feature>
<evidence type="ECO:0000313" key="3">
    <source>
        <dbReference type="Proteomes" id="UP001293254"/>
    </source>
</evidence>
<dbReference type="Proteomes" id="UP001293254">
    <property type="component" value="Unassembled WGS sequence"/>
</dbReference>